<dbReference type="AlphaFoldDB" id="A3ZX39"/>
<protein>
    <submittedName>
        <fullName evidence="1">Uncharacterized protein</fullName>
    </submittedName>
</protein>
<dbReference type="EMBL" id="AANZ01000017">
    <property type="protein sequence ID" value="EAQ78916.1"/>
    <property type="molecule type" value="Genomic_DNA"/>
</dbReference>
<gene>
    <name evidence="1" type="ORF">DSM3645_27588</name>
</gene>
<dbReference type="Proteomes" id="UP000004358">
    <property type="component" value="Unassembled WGS sequence"/>
</dbReference>
<accession>A3ZX39</accession>
<proteinExistence type="predicted"/>
<sequence>MEIVMHLRDLNRAVAAATGESITMIGRLGFQLETPLEYLDQYEEDANPQIIDWDRLESERYQQSYWGRIDAPHAA</sequence>
<evidence type="ECO:0000313" key="1">
    <source>
        <dbReference type="EMBL" id="EAQ78916.1"/>
    </source>
</evidence>
<evidence type="ECO:0000313" key="2">
    <source>
        <dbReference type="Proteomes" id="UP000004358"/>
    </source>
</evidence>
<comment type="caution">
    <text evidence="1">The sequence shown here is derived from an EMBL/GenBank/DDBJ whole genome shotgun (WGS) entry which is preliminary data.</text>
</comment>
<name>A3ZX39_9BACT</name>
<dbReference type="STRING" id="314230.DSM3645_27588"/>
<dbReference type="eggNOG" id="ENOG502ZCQR">
    <property type="taxonomic scope" value="Bacteria"/>
</dbReference>
<organism evidence="1 2">
    <name type="scientific">Blastopirellula marina DSM 3645</name>
    <dbReference type="NCBI Taxonomy" id="314230"/>
    <lineage>
        <taxon>Bacteria</taxon>
        <taxon>Pseudomonadati</taxon>
        <taxon>Planctomycetota</taxon>
        <taxon>Planctomycetia</taxon>
        <taxon>Pirellulales</taxon>
        <taxon>Pirellulaceae</taxon>
        <taxon>Blastopirellula</taxon>
    </lineage>
</organism>
<dbReference type="HOGENOM" id="CLU_199552_0_0_0"/>
<reference evidence="1 2" key="1">
    <citation type="submission" date="2006-02" db="EMBL/GenBank/DDBJ databases">
        <authorList>
            <person name="Amann R."/>
            <person name="Ferriera S."/>
            <person name="Johnson J."/>
            <person name="Kravitz S."/>
            <person name="Halpern A."/>
            <person name="Remington K."/>
            <person name="Beeson K."/>
            <person name="Tran B."/>
            <person name="Rogers Y.-H."/>
            <person name="Friedman R."/>
            <person name="Venter J.C."/>
        </authorList>
    </citation>
    <scope>NUCLEOTIDE SEQUENCE [LARGE SCALE GENOMIC DNA]</scope>
    <source>
        <strain evidence="1 2">DSM 3645</strain>
    </source>
</reference>